<dbReference type="Proteomes" id="UP000015106">
    <property type="component" value="Chromosome 2"/>
</dbReference>
<accession>A0A8R7PAI1</accession>
<proteinExistence type="predicted"/>
<organism evidence="1 2">
    <name type="scientific">Triticum urartu</name>
    <name type="common">Red wild einkorn</name>
    <name type="synonym">Crithodium urartu</name>
    <dbReference type="NCBI Taxonomy" id="4572"/>
    <lineage>
        <taxon>Eukaryota</taxon>
        <taxon>Viridiplantae</taxon>
        <taxon>Streptophyta</taxon>
        <taxon>Embryophyta</taxon>
        <taxon>Tracheophyta</taxon>
        <taxon>Spermatophyta</taxon>
        <taxon>Magnoliopsida</taxon>
        <taxon>Liliopsida</taxon>
        <taxon>Poales</taxon>
        <taxon>Poaceae</taxon>
        <taxon>BOP clade</taxon>
        <taxon>Pooideae</taxon>
        <taxon>Triticodae</taxon>
        <taxon>Triticeae</taxon>
        <taxon>Triticinae</taxon>
        <taxon>Triticum</taxon>
    </lineage>
</organism>
<reference evidence="2" key="1">
    <citation type="journal article" date="2013" name="Nature">
        <title>Draft genome of the wheat A-genome progenitor Triticum urartu.</title>
        <authorList>
            <person name="Ling H.Q."/>
            <person name="Zhao S."/>
            <person name="Liu D."/>
            <person name="Wang J."/>
            <person name="Sun H."/>
            <person name="Zhang C."/>
            <person name="Fan H."/>
            <person name="Li D."/>
            <person name="Dong L."/>
            <person name="Tao Y."/>
            <person name="Gao C."/>
            <person name="Wu H."/>
            <person name="Li Y."/>
            <person name="Cui Y."/>
            <person name="Guo X."/>
            <person name="Zheng S."/>
            <person name="Wang B."/>
            <person name="Yu K."/>
            <person name="Liang Q."/>
            <person name="Yang W."/>
            <person name="Lou X."/>
            <person name="Chen J."/>
            <person name="Feng M."/>
            <person name="Jian J."/>
            <person name="Zhang X."/>
            <person name="Luo G."/>
            <person name="Jiang Y."/>
            <person name="Liu J."/>
            <person name="Wang Z."/>
            <person name="Sha Y."/>
            <person name="Zhang B."/>
            <person name="Wu H."/>
            <person name="Tang D."/>
            <person name="Shen Q."/>
            <person name="Xue P."/>
            <person name="Zou S."/>
            <person name="Wang X."/>
            <person name="Liu X."/>
            <person name="Wang F."/>
            <person name="Yang Y."/>
            <person name="An X."/>
            <person name="Dong Z."/>
            <person name="Zhang K."/>
            <person name="Zhang X."/>
            <person name="Luo M.C."/>
            <person name="Dvorak J."/>
            <person name="Tong Y."/>
            <person name="Wang J."/>
            <person name="Yang H."/>
            <person name="Li Z."/>
            <person name="Wang D."/>
            <person name="Zhang A."/>
            <person name="Wang J."/>
        </authorList>
    </citation>
    <scope>NUCLEOTIDE SEQUENCE</scope>
    <source>
        <strain evidence="2">cv. G1812</strain>
    </source>
</reference>
<dbReference type="EnsemblPlants" id="TuG1812G0200001150.01.T02">
    <property type="protein sequence ID" value="TuG1812G0200001150.01.T02.cds378235"/>
    <property type="gene ID" value="TuG1812G0200001150.01"/>
</dbReference>
<keyword evidence="2" id="KW-1185">Reference proteome</keyword>
<sequence length="53" mass="6611">MMRIKVIQWRRLTMEMMQKKVKPSHLSSNKRYLVPWELPARRMKNKWKLLADQ</sequence>
<name>A0A8R7PAI1_TRIUA</name>
<dbReference type="AlphaFoldDB" id="A0A8R7PAI1"/>
<reference evidence="1" key="3">
    <citation type="submission" date="2022-06" db="UniProtKB">
        <authorList>
            <consortium name="EnsemblPlants"/>
        </authorList>
    </citation>
    <scope>IDENTIFICATION</scope>
</reference>
<evidence type="ECO:0000313" key="1">
    <source>
        <dbReference type="EnsemblPlants" id="TuG1812G0200001150.01.T02.cds378235"/>
    </source>
</evidence>
<gene>
    <name evidence="1" type="primary">LOC125535716</name>
</gene>
<dbReference type="Gramene" id="TuG1812G0200001150.01.T02">
    <property type="protein sequence ID" value="TuG1812G0200001150.01.T02.cds378235"/>
    <property type="gene ID" value="TuG1812G0200001150.01"/>
</dbReference>
<protein>
    <submittedName>
        <fullName evidence="1">Uncharacterized protein</fullName>
    </submittedName>
</protein>
<evidence type="ECO:0000313" key="2">
    <source>
        <dbReference type="Proteomes" id="UP000015106"/>
    </source>
</evidence>
<reference evidence="1" key="2">
    <citation type="submission" date="2018-03" db="EMBL/GenBank/DDBJ databases">
        <title>The Triticum urartu genome reveals the dynamic nature of wheat genome evolution.</title>
        <authorList>
            <person name="Ling H."/>
            <person name="Ma B."/>
            <person name="Shi X."/>
            <person name="Liu H."/>
            <person name="Dong L."/>
            <person name="Sun H."/>
            <person name="Cao Y."/>
            <person name="Gao Q."/>
            <person name="Zheng S."/>
            <person name="Li Y."/>
            <person name="Yu Y."/>
            <person name="Du H."/>
            <person name="Qi M."/>
            <person name="Li Y."/>
            <person name="Yu H."/>
            <person name="Cui Y."/>
            <person name="Wang N."/>
            <person name="Chen C."/>
            <person name="Wu H."/>
            <person name="Zhao Y."/>
            <person name="Zhang J."/>
            <person name="Li Y."/>
            <person name="Zhou W."/>
            <person name="Zhang B."/>
            <person name="Hu W."/>
            <person name="Eijk M."/>
            <person name="Tang J."/>
            <person name="Witsenboer H."/>
            <person name="Zhao S."/>
            <person name="Li Z."/>
            <person name="Zhang A."/>
            <person name="Wang D."/>
            <person name="Liang C."/>
        </authorList>
    </citation>
    <scope>NUCLEOTIDE SEQUENCE [LARGE SCALE GENOMIC DNA]</scope>
    <source>
        <strain evidence="1">cv. G1812</strain>
    </source>
</reference>